<protein>
    <submittedName>
        <fullName evidence="2">Alcohol dehydrogenase catalytic domain-containing protein</fullName>
    </submittedName>
</protein>
<dbReference type="PANTHER" id="PTHR44013:SF1">
    <property type="entry name" value="ZINC-TYPE ALCOHOL DEHYDROGENASE-LIKE PROTEIN C16A3.02C"/>
    <property type="match status" value="1"/>
</dbReference>
<feature type="domain" description="Alcohol dehydrogenase-like N-terminal" evidence="1">
    <location>
        <begin position="2"/>
        <end position="60"/>
    </location>
</feature>
<organism evidence="2 3">
    <name type="scientific">Nocardiopsis mangrovi</name>
    <dbReference type="NCBI Taxonomy" id="1179818"/>
    <lineage>
        <taxon>Bacteria</taxon>
        <taxon>Bacillati</taxon>
        <taxon>Actinomycetota</taxon>
        <taxon>Actinomycetes</taxon>
        <taxon>Streptosporangiales</taxon>
        <taxon>Nocardiopsidaceae</taxon>
        <taxon>Nocardiopsis</taxon>
    </lineage>
</organism>
<evidence type="ECO:0000259" key="1">
    <source>
        <dbReference type="Pfam" id="PF08240"/>
    </source>
</evidence>
<dbReference type="InterPro" id="IPR011032">
    <property type="entry name" value="GroES-like_sf"/>
</dbReference>
<name>A0ABV9DYW9_9ACTN</name>
<proteinExistence type="predicted"/>
<dbReference type="InterPro" id="IPR052733">
    <property type="entry name" value="Chloroplast_QOR"/>
</dbReference>
<sequence>MLVRVAATSFDPVDDHIRAGIPAGMLPITLPYVPGIDLAGTVAELGADVTGLDVGDRVVAMLPLDSAGPAAAGAEFGTGATYRPVGPRVTVVHDA</sequence>
<reference evidence="3" key="1">
    <citation type="journal article" date="2019" name="Int. J. Syst. Evol. Microbiol.">
        <title>The Global Catalogue of Microorganisms (GCM) 10K type strain sequencing project: providing services to taxonomists for standard genome sequencing and annotation.</title>
        <authorList>
            <consortium name="The Broad Institute Genomics Platform"/>
            <consortium name="The Broad Institute Genome Sequencing Center for Infectious Disease"/>
            <person name="Wu L."/>
            <person name="Ma J."/>
        </authorList>
    </citation>
    <scope>NUCLEOTIDE SEQUENCE [LARGE SCALE GENOMIC DNA]</scope>
    <source>
        <strain evidence="3">XZYJ18</strain>
    </source>
</reference>
<dbReference type="InterPro" id="IPR013154">
    <property type="entry name" value="ADH-like_N"/>
</dbReference>
<evidence type="ECO:0000313" key="2">
    <source>
        <dbReference type="EMBL" id="MFC4563301.1"/>
    </source>
</evidence>
<dbReference type="SUPFAM" id="SSF50129">
    <property type="entry name" value="GroES-like"/>
    <property type="match status" value="1"/>
</dbReference>
<comment type="caution">
    <text evidence="2">The sequence shown here is derived from an EMBL/GenBank/DDBJ whole genome shotgun (WGS) entry which is preliminary data.</text>
</comment>
<dbReference type="Pfam" id="PF08240">
    <property type="entry name" value="ADH_N"/>
    <property type="match status" value="1"/>
</dbReference>
<dbReference type="Proteomes" id="UP001595923">
    <property type="component" value="Unassembled WGS sequence"/>
</dbReference>
<keyword evidence="3" id="KW-1185">Reference proteome</keyword>
<evidence type="ECO:0000313" key="3">
    <source>
        <dbReference type="Proteomes" id="UP001595923"/>
    </source>
</evidence>
<dbReference type="RefSeq" id="WP_378575347.1">
    <property type="nucleotide sequence ID" value="NZ_JBHSFQ010000014.1"/>
</dbReference>
<dbReference type="PANTHER" id="PTHR44013">
    <property type="entry name" value="ZINC-TYPE ALCOHOL DEHYDROGENASE-LIKE PROTEIN C16A3.02C"/>
    <property type="match status" value="1"/>
</dbReference>
<dbReference type="EMBL" id="JBHSFQ010000014">
    <property type="protein sequence ID" value="MFC4563301.1"/>
    <property type="molecule type" value="Genomic_DNA"/>
</dbReference>
<gene>
    <name evidence="2" type="ORF">ACFO4E_15670</name>
</gene>
<accession>A0ABV9DYW9</accession>
<dbReference type="Gene3D" id="3.90.180.10">
    <property type="entry name" value="Medium-chain alcohol dehydrogenases, catalytic domain"/>
    <property type="match status" value="1"/>
</dbReference>